<feature type="domain" description="HTH cro/C1-type" evidence="1">
    <location>
        <begin position="6"/>
        <end position="61"/>
    </location>
</feature>
<evidence type="ECO:0000259" key="1">
    <source>
        <dbReference type="PROSITE" id="PS50943"/>
    </source>
</evidence>
<evidence type="ECO:0000313" key="3">
    <source>
        <dbReference type="Proteomes" id="UP000261032"/>
    </source>
</evidence>
<dbReference type="SUPFAM" id="SSF47413">
    <property type="entry name" value="lambda repressor-like DNA-binding domains"/>
    <property type="match status" value="1"/>
</dbReference>
<reference evidence="2 3" key="1">
    <citation type="submission" date="2018-08" db="EMBL/GenBank/DDBJ databases">
        <title>A genome reference for cultivated species of the human gut microbiota.</title>
        <authorList>
            <person name="Zou Y."/>
            <person name="Xue W."/>
            <person name="Luo G."/>
        </authorList>
    </citation>
    <scope>NUCLEOTIDE SEQUENCE [LARGE SCALE GENOMIC DNA]</scope>
    <source>
        <strain evidence="2 3">OM06-4</strain>
    </source>
</reference>
<dbReference type="EMBL" id="QUSL01000067">
    <property type="protein sequence ID" value="RGD76619.1"/>
    <property type="molecule type" value="Genomic_DNA"/>
</dbReference>
<proteinExistence type="predicted"/>
<dbReference type="CDD" id="cd00093">
    <property type="entry name" value="HTH_XRE"/>
    <property type="match status" value="1"/>
</dbReference>
<dbReference type="RefSeq" id="WP_117582680.1">
    <property type="nucleotide sequence ID" value="NZ_JAQEEX010000050.1"/>
</dbReference>
<accession>A0A3E3E610</accession>
<dbReference type="Gene3D" id="1.10.260.40">
    <property type="entry name" value="lambda repressor-like DNA-binding domains"/>
    <property type="match status" value="1"/>
</dbReference>
<name>A0A3E3E610_9FIRM</name>
<dbReference type="Pfam" id="PF13443">
    <property type="entry name" value="HTH_26"/>
    <property type="match status" value="1"/>
</dbReference>
<sequence length="71" mass="7988">MKNKNLKNMINKKNISINELSRITHLNDSHLGKIINGKTKNPGIDYLLAIAEALELTTDEFAELCGYSKKD</sequence>
<dbReference type="PROSITE" id="PS50943">
    <property type="entry name" value="HTH_CROC1"/>
    <property type="match status" value="1"/>
</dbReference>
<evidence type="ECO:0000313" key="2">
    <source>
        <dbReference type="EMBL" id="RGD76619.1"/>
    </source>
</evidence>
<dbReference type="GO" id="GO:0003677">
    <property type="term" value="F:DNA binding"/>
    <property type="evidence" value="ECO:0007669"/>
    <property type="project" value="InterPro"/>
</dbReference>
<comment type="caution">
    <text evidence="2">The sequence shown here is derived from an EMBL/GenBank/DDBJ whole genome shotgun (WGS) entry which is preliminary data.</text>
</comment>
<dbReference type="Proteomes" id="UP000261032">
    <property type="component" value="Unassembled WGS sequence"/>
</dbReference>
<dbReference type="AlphaFoldDB" id="A0A3E3E610"/>
<organism evidence="2 3">
    <name type="scientific">Thomasclavelia ramosa</name>
    <dbReference type="NCBI Taxonomy" id="1547"/>
    <lineage>
        <taxon>Bacteria</taxon>
        <taxon>Bacillati</taxon>
        <taxon>Bacillota</taxon>
        <taxon>Erysipelotrichia</taxon>
        <taxon>Erysipelotrichales</taxon>
        <taxon>Coprobacillaceae</taxon>
        <taxon>Thomasclavelia</taxon>
    </lineage>
</organism>
<gene>
    <name evidence="2" type="ORF">DXB93_18570</name>
</gene>
<dbReference type="InterPro" id="IPR001387">
    <property type="entry name" value="Cro/C1-type_HTH"/>
</dbReference>
<dbReference type="SMART" id="SM00530">
    <property type="entry name" value="HTH_XRE"/>
    <property type="match status" value="1"/>
</dbReference>
<dbReference type="InterPro" id="IPR010982">
    <property type="entry name" value="Lambda_DNA-bd_dom_sf"/>
</dbReference>
<protein>
    <submittedName>
        <fullName evidence="2">XRE family transcriptional regulator</fullName>
    </submittedName>
</protein>